<dbReference type="PANTHER" id="PTHR11945">
    <property type="entry name" value="MADS BOX PROTEIN"/>
    <property type="match status" value="1"/>
</dbReference>
<organism evidence="8 9">
    <name type="scientific">Daucus carota subsp. sativus</name>
    <name type="common">Carrot</name>
    <dbReference type="NCBI Taxonomy" id="79200"/>
    <lineage>
        <taxon>Eukaryota</taxon>
        <taxon>Viridiplantae</taxon>
        <taxon>Streptophyta</taxon>
        <taxon>Embryophyta</taxon>
        <taxon>Tracheophyta</taxon>
        <taxon>Spermatophyta</taxon>
        <taxon>Magnoliopsida</taxon>
        <taxon>eudicotyledons</taxon>
        <taxon>Gunneridae</taxon>
        <taxon>Pentapetalae</taxon>
        <taxon>asterids</taxon>
        <taxon>campanulids</taxon>
        <taxon>Apiales</taxon>
        <taxon>Apiaceae</taxon>
        <taxon>Apioideae</taxon>
        <taxon>Scandiceae</taxon>
        <taxon>Daucinae</taxon>
        <taxon>Daucus</taxon>
        <taxon>Daucus sect. Daucus</taxon>
    </lineage>
</organism>
<name>A0AAF0WFX3_DAUCS</name>
<keyword evidence="9" id="KW-1185">Reference proteome</keyword>
<keyword evidence="4" id="KW-0804">Transcription</keyword>
<dbReference type="GO" id="GO:0046983">
    <property type="term" value="F:protein dimerization activity"/>
    <property type="evidence" value="ECO:0007669"/>
    <property type="project" value="InterPro"/>
</dbReference>
<dbReference type="PANTHER" id="PTHR11945:SF723">
    <property type="entry name" value="AGAMOUS-LIKE MADS-BOX PROTEIN AGL62"/>
    <property type="match status" value="1"/>
</dbReference>
<dbReference type="AlphaFoldDB" id="A0AAF0WFX3"/>
<protein>
    <recommendedName>
        <fullName evidence="7">MADS-box domain-containing protein</fullName>
    </recommendedName>
</protein>
<reference evidence="8" key="1">
    <citation type="journal article" date="2016" name="Nat. Genet.">
        <title>A high-quality carrot genome assembly provides new insights into carotenoid accumulation and asterid genome evolution.</title>
        <authorList>
            <person name="Iorizzo M."/>
            <person name="Ellison S."/>
            <person name="Senalik D."/>
            <person name="Zeng P."/>
            <person name="Satapoomin P."/>
            <person name="Huang J."/>
            <person name="Bowman M."/>
            <person name="Iovene M."/>
            <person name="Sanseverino W."/>
            <person name="Cavagnaro P."/>
            <person name="Yildiz M."/>
            <person name="Macko-Podgorni A."/>
            <person name="Moranska E."/>
            <person name="Grzebelus E."/>
            <person name="Grzebelus D."/>
            <person name="Ashrafi H."/>
            <person name="Zheng Z."/>
            <person name="Cheng S."/>
            <person name="Spooner D."/>
            <person name="Van Deynze A."/>
            <person name="Simon P."/>
        </authorList>
    </citation>
    <scope>NUCLEOTIDE SEQUENCE</scope>
    <source>
        <tissue evidence="8">Leaf</tissue>
    </source>
</reference>
<comment type="subcellular location">
    <subcellularLocation>
        <location evidence="1">Nucleus</location>
    </subcellularLocation>
</comment>
<dbReference type="GO" id="GO:0000978">
    <property type="term" value="F:RNA polymerase II cis-regulatory region sequence-specific DNA binding"/>
    <property type="evidence" value="ECO:0007669"/>
    <property type="project" value="TreeGrafter"/>
</dbReference>
<dbReference type="FunFam" id="3.40.1810.10:FF:000006">
    <property type="entry name" value="Agamous-like MADS-box protein AGL62"/>
    <property type="match status" value="1"/>
</dbReference>
<dbReference type="SUPFAM" id="SSF55455">
    <property type="entry name" value="SRF-like"/>
    <property type="match status" value="1"/>
</dbReference>
<keyword evidence="5" id="KW-0539">Nucleus</keyword>
<feature type="domain" description="MADS-box" evidence="7">
    <location>
        <begin position="5"/>
        <end position="65"/>
    </location>
</feature>
<dbReference type="PRINTS" id="PR00404">
    <property type="entry name" value="MADSDOMAIN"/>
</dbReference>
<dbReference type="Proteomes" id="UP000077755">
    <property type="component" value="Chromosome 2"/>
</dbReference>
<evidence type="ECO:0000256" key="4">
    <source>
        <dbReference type="ARBA" id="ARBA00023163"/>
    </source>
</evidence>
<evidence type="ECO:0000256" key="2">
    <source>
        <dbReference type="ARBA" id="ARBA00023015"/>
    </source>
</evidence>
<dbReference type="SMART" id="SM00432">
    <property type="entry name" value="MADS"/>
    <property type="match status" value="1"/>
</dbReference>
<proteinExistence type="predicted"/>
<accession>A0AAF0WFX3</accession>
<evidence type="ECO:0000256" key="1">
    <source>
        <dbReference type="ARBA" id="ARBA00004123"/>
    </source>
</evidence>
<gene>
    <name evidence="8" type="ORF">DCAR_0207654</name>
</gene>
<dbReference type="InterPro" id="IPR002100">
    <property type="entry name" value="TF_MADSbox"/>
</dbReference>
<keyword evidence="6" id="KW-0175">Coiled coil</keyword>
<reference evidence="8" key="2">
    <citation type="submission" date="2022-03" db="EMBL/GenBank/DDBJ databases">
        <title>Draft title - Genomic analysis of global carrot germplasm unveils the trajectory of domestication and the origin of high carotenoid orange carrot.</title>
        <authorList>
            <person name="Iorizzo M."/>
            <person name="Ellison S."/>
            <person name="Senalik D."/>
            <person name="Macko-Podgorni A."/>
            <person name="Grzebelus D."/>
            <person name="Bostan H."/>
            <person name="Rolling W."/>
            <person name="Curaba J."/>
            <person name="Simon P."/>
        </authorList>
    </citation>
    <scope>NUCLEOTIDE SEQUENCE</scope>
    <source>
        <tissue evidence="8">Leaf</tissue>
    </source>
</reference>
<evidence type="ECO:0000256" key="6">
    <source>
        <dbReference type="SAM" id="Coils"/>
    </source>
</evidence>
<evidence type="ECO:0000256" key="5">
    <source>
        <dbReference type="ARBA" id="ARBA00023242"/>
    </source>
</evidence>
<dbReference type="Gene3D" id="3.40.1810.10">
    <property type="entry name" value="Transcription factor, MADS-box"/>
    <property type="match status" value="1"/>
</dbReference>
<evidence type="ECO:0000313" key="9">
    <source>
        <dbReference type="Proteomes" id="UP000077755"/>
    </source>
</evidence>
<dbReference type="GO" id="GO:0005634">
    <property type="term" value="C:nucleus"/>
    <property type="evidence" value="ECO:0007669"/>
    <property type="project" value="UniProtKB-SubCell"/>
</dbReference>
<evidence type="ECO:0000256" key="3">
    <source>
        <dbReference type="ARBA" id="ARBA00023125"/>
    </source>
</evidence>
<evidence type="ECO:0000313" key="8">
    <source>
        <dbReference type="EMBL" id="WOG88419.1"/>
    </source>
</evidence>
<dbReference type="InterPro" id="IPR036879">
    <property type="entry name" value="TF_MADSbox_sf"/>
</dbReference>
<keyword evidence="2" id="KW-0805">Transcription regulation</keyword>
<feature type="coiled-coil region" evidence="6">
    <location>
        <begin position="140"/>
        <end position="167"/>
    </location>
</feature>
<keyword evidence="3" id="KW-0238">DNA-binding</keyword>
<evidence type="ECO:0000259" key="7">
    <source>
        <dbReference type="PROSITE" id="PS50066"/>
    </source>
</evidence>
<dbReference type="PROSITE" id="PS50066">
    <property type="entry name" value="MADS_BOX_2"/>
    <property type="match status" value="1"/>
</dbReference>
<dbReference type="EMBL" id="CP093344">
    <property type="protein sequence ID" value="WOG88419.1"/>
    <property type="molecule type" value="Genomic_DNA"/>
</dbReference>
<sequence length="252" mass="28674">MKKTRGRQKIEIKKIENPGRKQVTFSKRRAGLFNKASELCVLTGAEILILVQSVGSRVYAFGHPNVDSLIDTYLGNNVSNSPPVDENSACMYEEYNKKYLEIAKEMEVEKIKSNNVEESGEFWWQRSFEDLEMDELDCYIKSMEELKNNATRRADELRNSVEGLLLDDQIMLPNLDQFVPHNVGFADDSLMMQPVNYDPSGFNGYSFVNGELVSDSHDYFKNHGGDDLQVQTDYGALGARDDLYYGPDHIGK</sequence>
<dbReference type="GO" id="GO:0000981">
    <property type="term" value="F:DNA-binding transcription factor activity, RNA polymerase II-specific"/>
    <property type="evidence" value="ECO:0007669"/>
    <property type="project" value="TreeGrafter"/>
</dbReference>
<dbReference type="Pfam" id="PF00319">
    <property type="entry name" value="SRF-TF"/>
    <property type="match status" value="1"/>
</dbReference>